<keyword evidence="3 12" id="KW-0479">Metal-binding</keyword>
<feature type="domain" description="Nuclear receptor" evidence="14">
    <location>
        <begin position="108"/>
        <end position="183"/>
    </location>
</feature>
<reference evidence="16" key="1">
    <citation type="journal article" date="2013" name="Genetics">
        <title>The draft genome and transcriptome of Panagrellus redivivus are shaped by the harsh demands of a free-living lifestyle.</title>
        <authorList>
            <person name="Srinivasan J."/>
            <person name="Dillman A.R."/>
            <person name="Macchietto M.G."/>
            <person name="Heikkinen L."/>
            <person name="Lakso M."/>
            <person name="Fracchia K.M."/>
            <person name="Antoshechkin I."/>
            <person name="Mortazavi A."/>
            <person name="Wong G."/>
            <person name="Sternberg P.W."/>
        </authorList>
    </citation>
    <scope>NUCLEOTIDE SEQUENCE [LARGE SCALE GENOMIC DNA]</scope>
    <source>
        <strain evidence="16">MT8872</strain>
    </source>
</reference>
<dbReference type="InterPro" id="IPR001723">
    <property type="entry name" value="Nuclear_hrmn_rcpt"/>
</dbReference>
<evidence type="ECO:0000256" key="13">
    <source>
        <dbReference type="SAM" id="MobiDB-lite"/>
    </source>
</evidence>
<dbReference type="InterPro" id="IPR052496">
    <property type="entry name" value="Orphan_Nuclear_Rcpt"/>
</dbReference>
<accession>A0A7E4VYB6</accession>
<dbReference type="SUPFAM" id="SSF48508">
    <property type="entry name" value="Nuclear receptor ligand-binding domain"/>
    <property type="match status" value="1"/>
</dbReference>
<dbReference type="InterPro" id="IPR001628">
    <property type="entry name" value="Znf_hrmn_rcpt"/>
</dbReference>
<comment type="subcellular location">
    <subcellularLocation>
        <location evidence="1 12">Nucleus</location>
    </subcellularLocation>
</comment>
<evidence type="ECO:0000256" key="4">
    <source>
        <dbReference type="ARBA" id="ARBA00022771"/>
    </source>
</evidence>
<dbReference type="CDD" id="cd06157">
    <property type="entry name" value="NR_LBD"/>
    <property type="match status" value="1"/>
</dbReference>
<dbReference type="PANTHER" id="PTHR47519:SF5">
    <property type="entry name" value="NUCLEAR HORMONE RECEPTOR E75"/>
    <property type="match status" value="1"/>
</dbReference>
<keyword evidence="16" id="KW-1185">Reference proteome</keyword>
<dbReference type="Pfam" id="PF00104">
    <property type="entry name" value="Hormone_recep"/>
    <property type="match status" value="1"/>
</dbReference>
<proteinExistence type="inferred from homology"/>
<keyword evidence="7 12" id="KW-0238">DNA-binding</keyword>
<dbReference type="PROSITE" id="PS51030">
    <property type="entry name" value="NUCLEAR_REC_DBD_2"/>
    <property type="match status" value="1"/>
</dbReference>
<evidence type="ECO:0000313" key="17">
    <source>
        <dbReference type="WBParaSite" id="Pan_g4968.t1"/>
    </source>
</evidence>
<reference evidence="17" key="2">
    <citation type="submission" date="2020-10" db="UniProtKB">
        <authorList>
            <consortium name="WormBaseParasite"/>
        </authorList>
    </citation>
    <scope>IDENTIFICATION</scope>
</reference>
<dbReference type="GO" id="GO:0000978">
    <property type="term" value="F:RNA polymerase II cis-regulatory region sequence-specific DNA binding"/>
    <property type="evidence" value="ECO:0007669"/>
    <property type="project" value="InterPro"/>
</dbReference>
<feature type="compositionally biased region" description="Low complexity" evidence="13">
    <location>
        <begin position="199"/>
        <end position="212"/>
    </location>
</feature>
<evidence type="ECO:0000256" key="1">
    <source>
        <dbReference type="ARBA" id="ARBA00004123"/>
    </source>
</evidence>
<dbReference type="SUPFAM" id="SSF57716">
    <property type="entry name" value="Glucocorticoid receptor-like (DNA-binding domain)"/>
    <property type="match status" value="1"/>
</dbReference>
<feature type="compositionally biased region" description="Low complexity" evidence="13">
    <location>
        <begin position="80"/>
        <end position="102"/>
    </location>
</feature>
<feature type="compositionally biased region" description="Basic and acidic residues" evidence="13">
    <location>
        <begin position="179"/>
        <end position="189"/>
    </location>
</feature>
<evidence type="ECO:0000256" key="11">
    <source>
        <dbReference type="ARBA" id="ARBA00037512"/>
    </source>
</evidence>
<comment type="similarity">
    <text evidence="2 12">Belongs to the nuclear hormone receptor family.</text>
</comment>
<evidence type="ECO:0000256" key="7">
    <source>
        <dbReference type="ARBA" id="ARBA00023125"/>
    </source>
</evidence>
<keyword evidence="9 12" id="KW-0675">Receptor</keyword>
<evidence type="ECO:0000256" key="12">
    <source>
        <dbReference type="RuleBase" id="RU004334"/>
    </source>
</evidence>
<keyword evidence="4 12" id="KW-0863">Zinc-finger</keyword>
<dbReference type="CDD" id="cd06960">
    <property type="entry name" value="NR_DBD_HNF4A"/>
    <property type="match status" value="1"/>
</dbReference>
<dbReference type="FunFam" id="3.30.50.10:FF:000030">
    <property type="entry name" value="Nuclear Hormone Receptor family"/>
    <property type="match status" value="1"/>
</dbReference>
<evidence type="ECO:0000259" key="15">
    <source>
        <dbReference type="PROSITE" id="PS51843"/>
    </source>
</evidence>
<dbReference type="PANTHER" id="PTHR47519">
    <property type="entry name" value="NUCLEAR HORMONE RECEPTOR FAMILY MEMBER NHR-31-RELATED"/>
    <property type="match status" value="1"/>
</dbReference>
<feature type="region of interest" description="Disordered" evidence="13">
    <location>
        <begin position="48"/>
        <end position="104"/>
    </location>
</feature>
<evidence type="ECO:0000256" key="10">
    <source>
        <dbReference type="ARBA" id="ARBA00023242"/>
    </source>
</evidence>
<evidence type="ECO:0000259" key="14">
    <source>
        <dbReference type="PROSITE" id="PS51030"/>
    </source>
</evidence>
<evidence type="ECO:0000313" key="16">
    <source>
        <dbReference type="Proteomes" id="UP000492821"/>
    </source>
</evidence>
<name>A0A7E4VYB6_PANRE</name>
<feature type="domain" description="NR LBD" evidence="15">
    <location>
        <begin position="254"/>
        <end position="527"/>
    </location>
</feature>
<keyword evidence="10 12" id="KW-0539">Nucleus</keyword>
<keyword evidence="6 12" id="KW-0805">Transcription regulation</keyword>
<feature type="region of interest" description="Disordered" evidence="13">
    <location>
        <begin position="179"/>
        <end position="214"/>
    </location>
</feature>
<dbReference type="InterPro" id="IPR049636">
    <property type="entry name" value="HNF4-like_DBD"/>
</dbReference>
<protein>
    <submittedName>
        <fullName evidence="17">Nuclear receptor domain-containing protein</fullName>
    </submittedName>
</protein>
<dbReference type="PROSITE" id="PS00031">
    <property type="entry name" value="NUCLEAR_REC_DBD_1"/>
    <property type="match status" value="1"/>
</dbReference>
<dbReference type="PRINTS" id="PR00398">
    <property type="entry name" value="STRDHORMONER"/>
</dbReference>
<dbReference type="PROSITE" id="PS51843">
    <property type="entry name" value="NR_LBD"/>
    <property type="match status" value="1"/>
</dbReference>
<dbReference type="InterPro" id="IPR035500">
    <property type="entry name" value="NHR-like_dom_sf"/>
</dbReference>
<dbReference type="PRINTS" id="PR00047">
    <property type="entry name" value="STROIDFINGER"/>
</dbReference>
<evidence type="ECO:0000256" key="5">
    <source>
        <dbReference type="ARBA" id="ARBA00022833"/>
    </source>
</evidence>
<dbReference type="GO" id="GO:0003700">
    <property type="term" value="F:DNA-binding transcription factor activity"/>
    <property type="evidence" value="ECO:0007669"/>
    <property type="project" value="InterPro"/>
</dbReference>
<dbReference type="AlphaFoldDB" id="A0A7E4VYB6"/>
<dbReference type="InterPro" id="IPR000536">
    <property type="entry name" value="Nucl_hrmn_rcpt_lig-bd"/>
</dbReference>
<dbReference type="SMART" id="SM00399">
    <property type="entry name" value="ZnF_C4"/>
    <property type="match status" value="1"/>
</dbReference>
<dbReference type="Gene3D" id="3.30.50.10">
    <property type="entry name" value="Erythroid Transcription Factor GATA-1, subunit A"/>
    <property type="match status" value="1"/>
</dbReference>
<sequence length="545" mass="59136">MSADTANASATDPNAMAQLLMPPAFLNGLNGMTSLDLMLAAQQLRQASPNGTPYTMDTMMQEGQHPPTLFPVNPTNQTDASAQPSQASSPAVSPPLTNNAGNGEDEGNGICSVCNDGASGRHYGVTACFGCKGFFRRTVRANKTYSCRYEERCQIDKAGRNVCRSCRFRKCLEVGMEPDAIRPDRDKTGRQKNPRRSHNSASASESQSRTVSNAGLQSELQLPNIDRDDCSSVATSAGSAEKLCDPDVERSLAERDLILTTLREIERICNSLRDSDSGCQPSCSGLSDLSEVFLNPVLVASHTPLDYSASREVESYDDLACGMRRLVVLAIDYANTLKPIADISASEKIALLRSFVASFCVFTTLYQSVQDVEGTSTRILLPNGGYIDANTLPSVFSPFPRGVESRIAGVRHAMTEMVSQSMRRLSITPTEYHCLKAIIALDPHAAGLSDQTMQLLTMARESVQNALYSHLSAQYSLNEAIGRFGKLLMLLSNVSKIGVLITNIMQIGRETEQIMATSQSSIYSNTVPSLVTRLFTYDEPLVCAL</sequence>
<dbReference type="Proteomes" id="UP000492821">
    <property type="component" value="Unassembled WGS sequence"/>
</dbReference>
<dbReference type="Gene3D" id="1.10.565.10">
    <property type="entry name" value="Retinoid X Receptor"/>
    <property type="match status" value="1"/>
</dbReference>
<evidence type="ECO:0000256" key="2">
    <source>
        <dbReference type="ARBA" id="ARBA00005993"/>
    </source>
</evidence>
<organism evidence="16 17">
    <name type="scientific">Panagrellus redivivus</name>
    <name type="common">Microworm</name>
    <dbReference type="NCBI Taxonomy" id="6233"/>
    <lineage>
        <taxon>Eukaryota</taxon>
        <taxon>Metazoa</taxon>
        <taxon>Ecdysozoa</taxon>
        <taxon>Nematoda</taxon>
        <taxon>Chromadorea</taxon>
        <taxon>Rhabditida</taxon>
        <taxon>Tylenchina</taxon>
        <taxon>Panagrolaimomorpha</taxon>
        <taxon>Panagrolaimoidea</taxon>
        <taxon>Panagrolaimidae</taxon>
        <taxon>Panagrellus</taxon>
    </lineage>
</organism>
<keyword evidence="5 12" id="KW-0862">Zinc</keyword>
<dbReference type="InterPro" id="IPR013088">
    <property type="entry name" value="Znf_NHR/GATA"/>
</dbReference>
<evidence type="ECO:0000256" key="3">
    <source>
        <dbReference type="ARBA" id="ARBA00022723"/>
    </source>
</evidence>
<evidence type="ECO:0000256" key="9">
    <source>
        <dbReference type="ARBA" id="ARBA00023170"/>
    </source>
</evidence>
<dbReference type="GO" id="GO:0008270">
    <property type="term" value="F:zinc ion binding"/>
    <property type="evidence" value="ECO:0007669"/>
    <property type="project" value="UniProtKB-KW"/>
</dbReference>
<comment type="function">
    <text evidence="11">Orphan nuclear receptor.</text>
</comment>
<dbReference type="GO" id="GO:0005634">
    <property type="term" value="C:nucleus"/>
    <property type="evidence" value="ECO:0007669"/>
    <property type="project" value="UniProtKB-SubCell"/>
</dbReference>
<dbReference type="Pfam" id="PF00105">
    <property type="entry name" value="zf-C4"/>
    <property type="match status" value="1"/>
</dbReference>
<dbReference type="SMART" id="SM00430">
    <property type="entry name" value="HOLI"/>
    <property type="match status" value="1"/>
</dbReference>
<evidence type="ECO:0000256" key="8">
    <source>
        <dbReference type="ARBA" id="ARBA00023163"/>
    </source>
</evidence>
<dbReference type="WBParaSite" id="Pan_g4968.t1">
    <property type="protein sequence ID" value="Pan_g4968.t1"/>
    <property type="gene ID" value="Pan_g4968"/>
</dbReference>
<evidence type="ECO:0000256" key="6">
    <source>
        <dbReference type="ARBA" id="ARBA00023015"/>
    </source>
</evidence>
<keyword evidence="8 12" id="KW-0804">Transcription</keyword>